<feature type="binding site" evidence="2">
    <location>
        <position position="103"/>
    </location>
    <ligand>
        <name>Fe cation</name>
        <dbReference type="ChEBI" id="CHEBI:24875"/>
    </ligand>
</feature>
<feature type="domain" description="Pirin N-terminal" evidence="4">
    <location>
        <begin position="13"/>
        <end position="118"/>
    </location>
</feature>
<organism evidence="6 7">
    <name type="scientific">Cohnella lupini</name>
    <dbReference type="NCBI Taxonomy" id="1294267"/>
    <lineage>
        <taxon>Bacteria</taxon>
        <taxon>Bacillati</taxon>
        <taxon>Bacillota</taxon>
        <taxon>Bacilli</taxon>
        <taxon>Bacillales</taxon>
        <taxon>Paenibacillaceae</taxon>
        <taxon>Cohnella</taxon>
    </lineage>
</organism>
<dbReference type="Pfam" id="PF17954">
    <property type="entry name" value="Pirin_C_2"/>
    <property type="match status" value="1"/>
</dbReference>
<gene>
    <name evidence="6" type="ORF">DFP95_11128</name>
</gene>
<feature type="binding site" evidence="2">
    <location>
        <position position="59"/>
    </location>
    <ligand>
        <name>Fe cation</name>
        <dbReference type="ChEBI" id="CHEBI:24875"/>
    </ligand>
</feature>
<feature type="binding site" evidence="2">
    <location>
        <position position="57"/>
    </location>
    <ligand>
        <name>Fe cation</name>
        <dbReference type="ChEBI" id="CHEBI:24875"/>
    </ligand>
</feature>
<name>A0A3D9I5Q3_9BACL</name>
<evidence type="ECO:0000259" key="4">
    <source>
        <dbReference type="Pfam" id="PF02678"/>
    </source>
</evidence>
<dbReference type="AlphaFoldDB" id="A0A3D9I5Q3"/>
<evidence type="ECO:0000256" key="1">
    <source>
        <dbReference type="ARBA" id="ARBA00008416"/>
    </source>
</evidence>
<reference evidence="6 7" key="1">
    <citation type="submission" date="2018-07" db="EMBL/GenBank/DDBJ databases">
        <title>Genomic Encyclopedia of Type Strains, Phase III (KMG-III): the genomes of soil and plant-associated and newly described type strains.</title>
        <authorList>
            <person name="Whitman W."/>
        </authorList>
    </citation>
    <scope>NUCLEOTIDE SEQUENCE [LARGE SCALE GENOMIC DNA]</scope>
    <source>
        <strain evidence="6 7">CECT 8236</strain>
    </source>
</reference>
<dbReference type="PANTHER" id="PTHR43212">
    <property type="entry name" value="QUERCETIN 2,3-DIOXYGENASE"/>
    <property type="match status" value="1"/>
</dbReference>
<protein>
    <recommendedName>
        <fullName evidence="8">Pirin N-terminal domain-containing protein</fullName>
    </recommendedName>
</protein>
<keyword evidence="2" id="KW-0408">Iron</keyword>
<dbReference type="OrthoDB" id="321327at2"/>
<evidence type="ECO:0000313" key="6">
    <source>
        <dbReference type="EMBL" id="RED57117.1"/>
    </source>
</evidence>
<evidence type="ECO:0008006" key="8">
    <source>
        <dbReference type="Google" id="ProtNLM"/>
    </source>
</evidence>
<dbReference type="RefSeq" id="WP_115994021.1">
    <property type="nucleotide sequence ID" value="NZ_QRDY01000011.1"/>
</dbReference>
<dbReference type="InterPro" id="IPR011051">
    <property type="entry name" value="RmlC_Cupin_sf"/>
</dbReference>
<comment type="caution">
    <text evidence="6">The sequence shown here is derived from an EMBL/GenBank/DDBJ whole genome shotgun (WGS) entry which is preliminary data.</text>
</comment>
<dbReference type="PANTHER" id="PTHR43212:SF3">
    <property type="entry name" value="QUERCETIN 2,3-DIOXYGENASE"/>
    <property type="match status" value="1"/>
</dbReference>
<comment type="cofactor">
    <cofactor evidence="2">
        <name>Fe cation</name>
        <dbReference type="ChEBI" id="CHEBI:24875"/>
    </cofactor>
    <text evidence="2">Binds 1 Fe cation per subunit.</text>
</comment>
<keyword evidence="2" id="KW-0479">Metal-binding</keyword>
<comment type="similarity">
    <text evidence="1 3">Belongs to the pirin family.</text>
</comment>
<dbReference type="Pfam" id="PF02678">
    <property type="entry name" value="Pirin"/>
    <property type="match status" value="1"/>
</dbReference>
<dbReference type="CDD" id="cd02910">
    <property type="entry name" value="cupin_Yhhw_N"/>
    <property type="match status" value="1"/>
</dbReference>
<feature type="domain" description="Quercetin 2,3-dioxygenase C-terminal cupin" evidence="5">
    <location>
        <begin position="147"/>
        <end position="233"/>
    </location>
</feature>
<sequence>MIAIQRADERYSADNGWLKSNFSFSFADYYDPNYMQFGPMRVMNDDSIAAAQGFGMHPHREMEIVTIVLRGRLEHRDSLGNIAETTWGGIQRMSAGTGVFHSEFNISKEEQLDLLQMWFVPNEKGVTPSYETTEFDKDRLADVLVPVASVNGVEGKVARVHQDMTVYLSELSVNKPLTFSQPSGRKAFLFVLEGDISLNGMHELGRRDAARITDVSELTIVSPEGASILLIDLP</sequence>
<dbReference type="Gene3D" id="2.60.120.10">
    <property type="entry name" value="Jelly Rolls"/>
    <property type="match status" value="2"/>
</dbReference>
<dbReference type="InterPro" id="IPR014710">
    <property type="entry name" value="RmlC-like_jellyroll"/>
</dbReference>
<dbReference type="SUPFAM" id="SSF51182">
    <property type="entry name" value="RmlC-like cupins"/>
    <property type="match status" value="1"/>
</dbReference>
<dbReference type="InterPro" id="IPR012093">
    <property type="entry name" value="Pirin"/>
</dbReference>
<dbReference type="GO" id="GO:0046872">
    <property type="term" value="F:metal ion binding"/>
    <property type="evidence" value="ECO:0007669"/>
    <property type="project" value="UniProtKB-KW"/>
</dbReference>
<evidence type="ECO:0000256" key="2">
    <source>
        <dbReference type="PIRSR" id="PIRSR006232-1"/>
    </source>
</evidence>
<accession>A0A3D9I5Q3</accession>
<evidence type="ECO:0000313" key="7">
    <source>
        <dbReference type="Proteomes" id="UP000256869"/>
    </source>
</evidence>
<dbReference type="InterPro" id="IPR041602">
    <property type="entry name" value="Quercetinase_C"/>
</dbReference>
<evidence type="ECO:0000256" key="3">
    <source>
        <dbReference type="RuleBase" id="RU003457"/>
    </source>
</evidence>
<proteinExistence type="inferred from homology"/>
<feature type="binding site" evidence="2">
    <location>
        <position position="101"/>
    </location>
    <ligand>
        <name>Fe cation</name>
        <dbReference type="ChEBI" id="CHEBI:24875"/>
    </ligand>
</feature>
<dbReference type="InterPro" id="IPR003829">
    <property type="entry name" value="Pirin_N_dom"/>
</dbReference>
<dbReference type="PIRSF" id="PIRSF006232">
    <property type="entry name" value="Pirin"/>
    <property type="match status" value="1"/>
</dbReference>
<keyword evidence="7" id="KW-1185">Reference proteome</keyword>
<evidence type="ECO:0000259" key="5">
    <source>
        <dbReference type="Pfam" id="PF17954"/>
    </source>
</evidence>
<dbReference type="Proteomes" id="UP000256869">
    <property type="component" value="Unassembled WGS sequence"/>
</dbReference>
<dbReference type="EMBL" id="QRDY01000011">
    <property type="protein sequence ID" value="RED57117.1"/>
    <property type="molecule type" value="Genomic_DNA"/>
</dbReference>